<dbReference type="Proteomes" id="UP000831562">
    <property type="component" value="Chromosome"/>
</dbReference>
<dbReference type="InterPro" id="IPR002797">
    <property type="entry name" value="Polysacc_synth"/>
</dbReference>
<feature type="transmembrane region" description="Helical" evidence="6">
    <location>
        <begin position="267"/>
        <end position="286"/>
    </location>
</feature>
<reference evidence="7" key="1">
    <citation type="submission" date="2022-05" db="EMBL/GenBank/DDBJ databases">
        <title>Using nanopore sequencing to obtain complete genomes from saliva samples.</title>
        <authorList>
            <person name="Baker J.L."/>
        </authorList>
    </citation>
    <scope>NUCLEOTIDE SEQUENCE</scope>
    <source>
        <strain evidence="7">JCVI-JB-Lp32</strain>
    </source>
</reference>
<dbReference type="GO" id="GO:0005886">
    <property type="term" value="C:plasma membrane"/>
    <property type="evidence" value="ECO:0007669"/>
    <property type="project" value="UniProtKB-SubCell"/>
</dbReference>
<evidence type="ECO:0000256" key="6">
    <source>
        <dbReference type="SAM" id="Phobius"/>
    </source>
</evidence>
<feature type="transmembrane region" description="Helical" evidence="6">
    <location>
        <begin position="350"/>
        <end position="377"/>
    </location>
</feature>
<feature type="transmembrane region" description="Helical" evidence="6">
    <location>
        <begin position="397"/>
        <end position="415"/>
    </location>
</feature>
<feature type="transmembrane region" description="Helical" evidence="6">
    <location>
        <begin position="451"/>
        <end position="472"/>
    </location>
</feature>
<sequence length="477" mass="53029">MLNPFKKSRTAYNNSSVHKQVERLRTPRYELDDSRSNGGQPGIVVTWWTRLLSAVVSGDIANQDEQYLAHQTSQDYLFNALGQGAWGALFPLLTVVCSQLVGIEQAGLFSMAFVVATLLLFIAQYGVRTYQVSDIAEQRSFSDYQIQRAATVVVMVIAGLIWCFFKGYTEPMFSICTGALLFRAVDGMADVYEGRLQQKDKLYLAGLSQALRCSASFILFTVVLFVTRNLVWASWSMGICALITLVFVSAPLAILETDKSVRIKLANIKDIFVQCWPLFLALFLYNLIDSLPKFAMEGTLSYSNQLYFNALYFPAHTILMISTLIYRPQLFKLASLLETSIHNPANKKRFGVIVLAMFGAIAVVTAGTAAFVEFIGIPLNSFLYGVDFEQYRGLARIMVATGGLCAAIDFLYQLITIMRAQKAVTRAYLISFVVSIPIIWMMVSFTGLNGAVIGSFSSILILFLLLISEYAVARLKS</sequence>
<evidence type="ECO:0000256" key="4">
    <source>
        <dbReference type="ARBA" id="ARBA00022989"/>
    </source>
</evidence>
<dbReference type="PANTHER" id="PTHR30250">
    <property type="entry name" value="PST FAMILY PREDICTED COLANIC ACID TRANSPORTER"/>
    <property type="match status" value="1"/>
</dbReference>
<keyword evidence="4 6" id="KW-1133">Transmembrane helix</keyword>
<comment type="subcellular location">
    <subcellularLocation>
        <location evidence="1">Cell membrane</location>
        <topology evidence="1">Multi-pass membrane protein</topology>
    </subcellularLocation>
</comment>
<evidence type="ECO:0000256" key="2">
    <source>
        <dbReference type="ARBA" id="ARBA00022475"/>
    </source>
</evidence>
<feature type="transmembrane region" description="Helical" evidence="6">
    <location>
        <begin position="146"/>
        <end position="165"/>
    </location>
</feature>
<protein>
    <submittedName>
        <fullName evidence="7">Lipopolysaccharide biosynthesis protein</fullName>
    </submittedName>
</protein>
<feature type="transmembrane region" description="Helical" evidence="6">
    <location>
        <begin position="427"/>
        <end position="445"/>
    </location>
</feature>
<evidence type="ECO:0000313" key="8">
    <source>
        <dbReference type="Proteomes" id="UP000831562"/>
    </source>
</evidence>
<evidence type="ECO:0000256" key="5">
    <source>
        <dbReference type="ARBA" id="ARBA00023136"/>
    </source>
</evidence>
<accession>A0A9E7AP36</accession>
<feature type="transmembrane region" description="Helical" evidence="6">
    <location>
        <begin position="76"/>
        <end position="96"/>
    </location>
</feature>
<dbReference type="EMBL" id="CP097092">
    <property type="protein sequence ID" value="UQF77722.1"/>
    <property type="molecule type" value="Genomic_DNA"/>
</dbReference>
<name>A0A9E7AP36_9ACTN</name>
<feature type="transmembrane region" description="Helical" evidence="6">
    <location>
        <begin position="232"/>
        <end position="255"/>
    </location>
</feature>
<evidence type="ECO:0000256" key="1">
    <source>
        <dbReference type="ARBA" id="ARBA00004651"/>
    </source>
</evidence>
<feature type="transmembrane region" description="Helical" evidence="6">
    <location>
        <begin position="202"/>
        <end position="226"/>
    </location>
</feature>
<dbReference type="Pfam" id="PF01943">
    <property type="entry name" value="Polysacc_synt"/>
    <property type="match status" value="1"/>
</dbReference>
<proteinExistence type="predicted"/>
<keyword evidence="5 6" id="KW-0472">Membrane</keyword>
<feature type="transmembrane region" description="Helical" evidence="6">
    <location>
        <begin position="108"/>
        <end position="126"/>
    </location>
</feature>
<keyword evidence="2" id="KW-1003">Cell membrane</keyword>
<dbReference type="InterPro" id="IPR050833">
    <property type="entry name" value="Poly_Biosynth_Transport"/>
</dbReference>
<evidence type="ECO:0000313" key="7">
    <source>
        <dbReference type="EMBL" id="UQF77722.1"/>
    </source>
</evidence>
<dbReference type="AlphaFoldDB" id="A0A9E7AP36"/>
<keyword evidence="3 6" id="KW-0812">Transmembrane</keyword>
<evidence type="ECO:0000256" key="3">
    <source>
        <dbReference type="ARBA" id="ARBA00022692"/>
    </source>
</evidence>
<gene>
    <name evidence="7" type="ORF">M3I19_05385</name>
</gene>
<dbReference type="PANTHER" id="PTHR30250:SF11">
    <property type="entry name" value="O-ANTIGEN TRANSPORTER-RELATED"/>
    <property type="match status" value="1"/>
</dbReference>
<organism evidence="7 8">
    <name type="scientific">Lancefieldella parvula</name>
    <dbReference type="NCBI Taxonomy" id="1382"/>
    <lineage>
        <taxon>Bacteria</taxon>
        <taxon>Bacillati</taxon>
        <taxon>Actinomycetota</taxon>
        <taxon>Coriobacteriia</taxon>
        <taxon>Coriobacteriales</taxon>
        <taxon>Atopobiaceae</taxon>
        <taxon>Lancefieldella</taxon>
    </lineage>
</organism>